<proteinExistence type="predicted"/>
<organism evidence="1 2">
    <name type="scientific">Saccharibacter floricola DSM 15669</name>
    <dbReference type="NCBI Taxonomy" id="1123227"/>
    <lineage>
        <taxon>Bacteria</taxon>
        <taxon>Pseudomonadati</taxon>
        <taxon>Pseudomonadota</taxon>
        <taxon>Alphaproteobacteria</taxon>
        <taxon>Acetobacterales</taxon>
        <taxon>Acetobacteraceae</taxon>
        <taxon>Saccharibacter</taxon>
    </lineage>
</organism>
<dbReference type="Proteomes" id="UP001062901">
    <property type="component" value="Unassembled WGS sequence"/>
</dbReference>
<name>A0ABQ0P1I2_9PROT</name>
<sequence>MATKKKLVSFFITPFRAVSQSIGARSETERYLAPASYPSMCFGKQGHALRDDVAYVRRRHYASIF</sequence>
<gene>
    <name evidence="1" type="ORF">AA15669_0840</name>
</gene>
<keyword evidence="2" id="KW-1185">Reference proteome</keyword>
<dbReference type="EMBL" id="BAQD01000010">
    <property type="protein sequence ID" value="GBQ06228.1"/>
    <property type="molecule type" value="Genomic_DNA"/>
</dbReference>
<reference evidence="1" key="1">
    <citation type="submission" date="2013-04" db="EMBL/GenBank/DDBJ databases">
        <title>The genome sequencing project of 58 acetic acid bacteria.</title>
        <authorList>
            <person name="Okamoto-Kainuma A."/>
            <person name="Ishikawa M."/>
            <person name="Umino S."/>
            <person name="Koizumi Y."/>
            <person name="Shiwa Y."/>
            <person name="Yoshikawa H."/>
            <person name="Matsutani M."/>
            <person name="Matsushita K."/>
        </authorList>
    </citation>
    <scope>NUCLEOTIDE SEQUENCE</scope>
    <source>
        <strain evidence="1">DSM 15669</strain>
    </source>
</reference>
<comment type="caution">
    <text evidence="1">The sequence shown here is derived from an EMBL/GenBank/DDBJ whole genome shotgun (WGS) entry which is preliminary data.</text>
</comment>
<evidence type="ECO:0000313" key="1">
    <source>
        <dbReference type="EMBL" id="GBQ06228.1"/>
    </source>
</evidence>
<accession>A0ABQ0P1I2</accession>
<evidence type="ECO:0000313" key="2">
    <source>
        <dbReference type="Proteomes" id="UP001062901"/>
    </source>
</evidence>
<protein>
    <submittedName>
        <fullName evidence="1">Uncharacterized protein</fullName>
    </submittedName>
</protein>